<evidence type="ECO:0000313" key="2">
    <source>
        <dbReference type="EMBL" id="NVO58293.1"/>
    </source>
</evidence>
<keyword evidence="1" id="KW-1133">Transmembrane helix</keyword>
<feature type="transmembrane region" description="Helical" evidence="1">
    <location>
        <begin position="388"/>
        <end position="410"/>
    </location>
</feature>
<evidence type="ECO:0008006" key="4">
    <source>
        <dbReference type="Google" id="ProtNLM"/>
    </source>
</evidence>
<feature type="transmembrane region" description="Helical" evidence="1">
    <location>
        <begin position="269"/>
        <end position="287"/>
    </location>
</feature>
<dbReference type="RefSeq" id="WP_176867335.1">
    <property type="nucleotide sequence ID" value="NZ_JABXWT010000022.1"/>
</dbReference>
<evidence type="ECO:0000313" key="3">
    <source>
        <dbReference type="Proteomes" id="UP000630805"/>
    </source>
</evidence>
<dbReference type="Proteomes" id="UP000630805">
    <property type="component" value="Unassembled WGS sequence"/>
</dbReference>
<feature type="transmembrane region" description="Helical" evidence="1">
    <location>
        <begin position="71"/>
        <end position="90"/>
    </location>
</feature>
<keyword evidence="3" id="KW-1185">Reference proteome</keyword>
<reference evidence="2 3" key="1">
    <citation type="submission" date="2020-06" db="EMBL/GenBank/DDBJ databases">
        <authorList>
            <person name="Cao W.R."/>
        </authorList>
    </citation>
    <scope>NUCLEOTIDE SEQUENCE [LARGE SCALE GENOMIC DNA]</scope>
    <source>
        <strain evidence="2 3">B1Z28</strain>
    </source>
</reference>
<evidence type="ECO:0000256" key="1">
    <source>
        <dbReference type="SAM" id="Phobius"/>
    </source>
</evidence>
<dbReference type="EMBL" id="JABXWT010000022">
    <property type="protein sequence ID" value="NVO58293.1"/>
    <property type="molecule type" value="Genomic_DNA"/>
</dbReference>
<keyword evidence="1" id="KW-0472">Membrane</keyword>
<name>A0ABX2PW82_9RHOB</name>
<protein>
    <recommendedName>
        <fullName evidence="4">Glycosyltransferase RgtA/B/C/D-like domain-containing protein</fullName>
    </recommendedName>
</protein>
<feature type="transmembrane region" description="Helical" evidence="1">
    <location>
        <begin position="172"/>
        <end position="190"/>
    </location>
</feature>
<sequence>MPIAGRHFVIHSMTNIKCCSSTSPPEFGWRSPSLFHCTVEVCALCCFSCGSHCQTGVFALHVKVLHMIRDLVFPALVLICATFLLSGSLLNHDVSWYLISTRWWLDGTPIYEEILELNPPLTFYLTVPPVWLAKSFDLSPTATFQTYVLILSGVSLVLSQRVLRQDKSVPDWMRIGFLTCGAIALAIVPLKDFGQREHLFVVFLLPYLTLALVDYECPRRQRIIIAIWATFGIAIKHYFVLVPLALALHRMFVEKSFRCVSKAEHSVPVILMVAYVVAARLLHPAYFNDVIPLAMQVYGGYESEVWAVLRKLTVLPVFFGLIVLMVLGNHGGTRASWALIAVVCAAFAIYVLQSKGWSYHRVPLVAGLFLALNWATFELARSQARKRVFGLIGLIAAILLINPILLFGTYRNGSTAYVADYFTCPDGQRTVQVFSARVIHGFPLANYAKAQPSNRAPALWLFPGAAHQLSLTSDPESRAKYKETLDFARSLAISDFFRTNPQLVVVDTRKDKRYFKGTPFDYIEFFSQIPKFADAWQDYERVGQVGGLTVYRRPGCDTPAL</sequence>
<feature type="transmembrane region" description="Helical" evidence="1">
    <location>
        <begin position="335"/>
        <end position="352"/>
    </location>
</feature>
<accession>A0ABX2PW82</accession>
<proteinExistence type="predicted"/>
<gene>
    <name evidence="2" type="ORF">HW561_21135</name>
</gene>
<feature type="transmembrane region" description="Helical" evidence="1">
    <location>
        <begin position="358"/>
        <end position="376"/>
    </location>
</feature>
<keyword evidence="1" id="KW-0812">Transmembrane</keyword>
<feature type="transmembrane region" description="Helical" evidence="1">
    <location>
        <begin position="307"/>
        <end position="328"/>
    </location>
</feature>
<comment type="caution">
    <text evidence="2">The sequence shown here is derived from an EMBL/GenBank/DDBJ whole genome shotgun (WGS) entry which is preliminary data.</text>
</comment>
<organism evidence="2 3">
    <name type="scientific">Ruegeria haliotis</name>
    <dbReference type="NCBI Taxonomy" id="2747601"/>
    <lineage>
        <taxon>Bacteria</taxon>
        <taxon>Pseudomonadati</taxon>
        <taxon>Pseudomonadota</taxon>
        <taxon>Alphaproteobacteria</taxon>
        <taxon>Rhodobacterales</taxon>
        <taxon>Roseobacteraceae</taxon>
        <taxon>Ruegeria</taxon>
    </lineage>
</organism>
<feature type="transmembrane region" description="Helical" evidence="1">
    <location>
        <begin position="225"/>
        <end position="248"/>
    </location>
</feature>